<accession>A0A0R3TQW4</accession>
<reference evidence="3" key="1">
    <citation type="submission" date="2017-02" db="UniProtKB">
        <authorList>
            <consortium name="WormBaseParasite"/>
        </authorList>
    </citation>
    <scope>IDENTIFICATION</scope>
</reference>
<feature type="compositionally biased region" description="Polar residues" evidence="1">
    <location>
        <begin position="32"/>
        <end position="42"/>
    </location>
</feature>
<evidence type="ECO:0000259" key="2">
    <source>
        <dbReference type="PROSITE" id="PS50913"/>
    </source>
</evidence>
<sequence>LEQRIEELEARLREERKAAAMEAAQDSRRTDGSSSQNQSSGEDVNVAYVKNIVFNLIANLRTSSLASRMAVVKALSMALRFTPEEESALIGGIIG</sequence>
<organism evidence="3">
    <name type="scientific">Rodentolepis nana</name>
    <name type="common">Dwarf tapeworm</name>
    <name type="synonym">Hymenolepis nana</name>
    <dbReference type="NCBI Taxonomy" id="102285"/>
    <lineage>
        <taxon>Eukaryota</taxon>
        <taxon>Metazoa</taxon>
        <taxon>Spiralia</taxon>
        <taxon>Lophotrochozoa</taxon>
        <taxon>Platyhelminthes</taxon>
        <taxon>Cestoda</taxon>
        <taxon>Eucestoda</taxon>
        <taxon>Cyclophyllidea</taxon>
        <taxon>Hymenolepididae</taxon>
        <taxon>Rodentolepis</taxon>
    </lineage>
</organism>
<dbReference type="PROSITE" id="PS50913">
    <property type="entry name" value="GRIP"/>
    <property type="match status" value="1"/>
</dbReference>
<dbReference type="Pfam" id="PF01465">
    <property type="entry name" value="GRIP"/>
    <property type="match status" value="1"/>
</dbReference>
<evidence type="ECO:0000256" key="1">
    <source>
        <dbReference type="SAM" id="MobiDB-lite"/>
    </source>
</evidence>
<proteinExistence type="predicted"/>
<dbReference type="WBParaSite" id="HNAJ_0000994801-mRNA-1">
    <property type="protein sequence ID" value="HNAJ_0000994801-mRNA-1"/>
    <property type="gene ID" value="HNAJ_0000994801"/>
</dbReference>
<dbReference type="InterPro" id="IPR000237">
    <property type="entry name" value="GRIP_dom"/>
</dbReference>
<feature type="domain" description="GRIP" evidence="2">
    <location>
        <begin position="39"/>
        <end position="92"/>
    </location>
</feature>
<dbReference type="AlphaFoldDB" id="A0A0R3TQW4"/>
<protein>
    <submittedName>
        <fullName evidence="3">GRIP domain-containing protein</fullName>
    </submittedName>
</protein>
<name>A0A0R3TQW4_RODNA</name>
<feature type="region of interest" description="Disordered" evidence="1">
    <location>
        <begin position="16"/>
        <end position="42"/>
    </location>
</feature>
<dbReference type="STRING" id="102285.A0A0R3TQW4"/>
<evidence type="ECO:0000313" key="3">
    <source>
        <dbReference type="WBParaSite" id="HNAJ_0000994801-mRNA-1"/>
    </source>
</evidence>
<feature type="compositionally biased region" description="Basic and acidic residues" evidence="1">
    <location>
        <begin position="16"/>
        <end position="31"/>
    </location>
</feature>